<dbReference type="EMBL" id="BMWC01000011">
    <property type="protein sequence ID" value="GGX23985.1"/>
    <property type="molecule type" value="Genomic_DNA"/>
</dbReference>
<gene>
    <name evidence="2" type="ORF">GCM10010383_62880</name>
</gene>
<dbReference type="InterPro" id="IPR029068">
    <property type="entry name" value="Glyas_Bleomycin-R_OHBP_Dase"/>
</dbReference>
<feature type="domain" description="VOC" evidence="1">
    <location>
        <begin position="1"/>
        <end position="50"/>
    </location>
</feature>
<reference evidence="3" key="1">
    <citation type="journal article" date="2019" name="Int. J. Syst. Evol. Microbiol.">
        <title>The Global Catalogue of Microorganisms (GCM) 10K type strain sequencing project: providing services to taxonomists for standard genome sequencing and annotation.</title>
        <authorList>
            <consortium name="The Broad Institute Genomics Platform"/>
            <consortium name="The Broad Institute Genome Sequencing Center for Infectious Disease"/>
            <person name="Wu L."/>
            <person name="Ma J."/>
        </authorList>
    </citation>
    <scope>NUCLEOTIDE SEQUENCE [LARGE SCALE GENOMIC DNA]</scope>
    <source>
        <strain evidence="3">JCM 4866</strain>
    </source>
</reference>
<dbReference type="RefSeq" id="WP_308280868.1">
    <property type="nucleotide sequence ID" value="NZ_BMWC01000011.1"/>
</dbReference>
<accession>A0ABQ2XMT5</accession>
<evidence type="ECO:0000259" key="1">
    <source>
        <dbReference type="PROSITE" id="PS51819"/>
    </source>
</evidence>
<organism evidence="2 3">
    <name type="scientific">Streptomyces lomondensis</name>
    <dbReference type="NCBI Taxonomy" id="68229"/>
    <lineage>
        <taxon>Bacteria</taxon>
        <taxon>Bacillati</taxon>
        <taxon>Actinomycetota</taxon>
        <taxon>Actinomycetes</taxon>
        <taxon>Kitasatosporales</taxon>
        <taxon>Streptomycetaceae</taxon>
        <taxon>Streptomyces</taxon>
    </lineage>
</organism>
<dbReference type="Gene3D" id="3.10.180.10">
    <property type="entry name" value="2,3-Dihydroxybiphenyl 1,2-Dioxygenase, domain 1"/>
    <property type="match status" value="1"/>
</dbReference>
<dbReference type="Proteomes" id="UP000617743">
    <property type="component" value="Unassembled WGS sequence"/>
</dbReference>
<proteinExistence type="predicted"/>
<evidence type="ECO:0000313" key="2">
    <source>
        <dbReference type="EMBL" id="GGX23985.1"/>
    </source>
</evidence>
<protein>
    <recommendedName>
        <fullName evidence="1">VOC domain-containing protein</fullName>
    </recommendedName>
</protein>
<dbReference type="PROSITE" id="PS51819">
    <property type="entry name" value="VOC"/>
    <property type="match status" value="1"/>
</dbReference>
<name>A0ABQ2XMT5_9ACTN</name>
<dbReference type="SUPFAM" id="SSF54593">
    <property type="entry name" value="Glyoxalase/Bleomycin resistance protein/Dihydroxybiphenyl dioxygenase"/>
    <property type="match status" value="1"/>
</dbReference>
<dbReference type="InterPro" id="IPR037523">
    <property type="entry name" value="VOC_core"/>
</dbReference>
<sequence length="52" mass="5848">MFAVDDIDDTVARLRTHGAELVGEVAQHEDLYRLRYVHGPSGIIVTLAEQLR</sequence>
<keyword evidence="3" id="KW-1185">Reference proteome</keyword>
<evidence type="ECO:0000313" key="3">
    <source>
        <dbReference type="Proteomes" id="UP000617743"/>
    </source>
</evidence>
<comment type="caution">
    <text evidence="2">The sequence shown here is derived from an EMBL/GenBank/DDBJ whole genome shotgun (WGS) entry which is preliminary data.</text>
</comment>